<accession>A0A0A3JSP4</accession>
<dbReference type="EMBL" id="JPVQ01000027">
    <property type="protein sequence ID" value="KGR90032.1"/>
    <property type="molecule type" value="Genomic_DNA"/>
</dbReference>
<dbReference type="SUPFAM" id="SSF53756">
    <property type="entry name" value="UDP-Glycosyltransferase/glycogen phosphorylase"/>
    <property type="match status" value="1"/>
</dbReference>
<dbReference type="Pfam" id="PF13439">
    <property type="entry name" value="Glyco_transf_4"/>
    <property type="match status" value="1"/>
</dbReference>
<dbReference type="PANTHER" id="PTHR46401">
    <property type="entry name" value="GLYCOSYLTRANSFERASE WBBK-RELATED"/>
    <property type="match status" value="1"/>
</dbReference>
<name>A0A0A3JSP4_9BACL</name>
<protein>
    <submittedName>
        <fullName evidence="4">Uncharacterized protein</fullName>
    </submittedName>
</protein>
<reference evidence="4 5" key="1">
    <citation type="submission" date="2014-02" db="EMBL/GenBank/DDBJ databases">
        <title>Draft genome sequence of Lysinibacillus massiliensis CCUG 49529.</title>
        <authorList>
            <person name="Zhang F."/>
            <person name="Wang G."/>
            <person name="Zhang L."/>
        </authorList>
    </citation>
    <scope>NUCLEOTIDE SEQUENCE [LARGE SCALE GENOMIC DNA]</scope>
    <source>
        <strain evidence="4 5">CCUG 49529</strain>
    </source>
</reference>
<keyword evidence="1" id="KW-0808">Transferase</keyword>
<dbReference type="Pfam" id="PF00534">
    <property type="entry name" value="Glycos_transf_1"/>
    <property type="match status" value="1"/>
</dbReference>
<evidence type="ECO:0000259" key="2">
    <source>
        <dbReference type="Pfam" id="PF00534"/>
    </source>
</evidence>
<sequence>MRIIIDGRLASPFHGIGKHTIALIDCMSGFEGSNITVLYNNDEQKKHVISRNVEWLKINAAPFTLNEQIEIPLKLKKVKYDIFHSPYYTAPFFVKNLVLTIHDIIPATFKEDFGILKFLYYKIYIQLLVQKSKYILTVSGYSKEEIIRFFKVNENKVREIYSYNFDDVKYIENSISPTIFNPYFIYVGNKKRYKNANIIVESIIKLRSKGYKIDLVLVGDFEDYHLDFIHIKRNISKEELYGLYEFAIALLYPSLCEGFGLPLVEAMSKGLPIIASNRGPIFEVVGDAGVIIEPSEKEFTNAMEQLLLDKELLVELKAKSFNRQMAFSASKFKKEHYAVYTKLKVELDESRNRT</sequence>
<dbReference type="Proteomes" id="UP000030595">
    <property type="component" value="Unassembled WGS sequence"/>
</dbReference>
<evidence type="ECO:0000313" key="5">
    <source>
        <dbReference type="Proteomes" id="UP000030595"/>
    </source>
</evidence>
<dbReference type="InterPro" id="IPR028098">
    <property type="entry name" value="Glyco_trans_4-like_N"/>
</dbReference>
<evidence type="ECO:0000313" key="4">
    <source>
        <dbReference type="EMBL" id="KGR90032.1"/>
    </source>
</evidence>
<dbReference type="RefSeq" id="WP_036177820.1">
    <property type="nucleotide sequence ID" value="NZ_AVCZ01000027.1"/>
</dbReference>
<dbReference type="PANTHER" id="PTHR46401:SF2">
    <property type="entry name" value="GLYCOSYLTRANSFERASE WBBK-RELATED"/>
    <property type="match status" value="1"/>
</dbReference>
<comment type="caution">
    <text evidence="4">The sequence shown here is derived from an EMBL/GenBank/DDBJ whole genome shotgun (WGS) entry which is preliminary data.</text>
</comment>
<organism evidence="4 5">
    <name type="scientific">Ureibacillus massiliensis 4400831 = CIP 108448 = CCUG 49529</name>
    <dbReference type="NCBI Taxonomy" id="1211035"/>
    <lineage>
        <taxon>Bacteria</taxon>
        <taxon>Bacillati</taxon>
        <taxon>Bacillota</taxon>
        <taxon>Bacilli</taxon>
        <taxon>Bacillales</taxon>
        <taxon>Caryophanaceae</taxon>
        <taxon>Ureibacillus</taxon>
    </lineage>
</organism>
<dbReference type="CDD" id="cd03809">
    <property type="entry name" value="GT4_MtfB-like"/>
    <property type="match status" value="1"/>
</dbReference>
<dbReference type="GO" id="GO:0009103">
    <property type="term" value="P:lipopolysaccharide biosynthetic process"/>
    <property type="evidence" value="ECO:0007669"/>
    <property type="project" value="TreeGrafter"/>
</dbReference>
<keyword evidence="5" id="KW-1185">Reference proteome</keyword>
<feature type="domain" description="Glycosyl transferase family 1" evidence="2">
    <location>
        <begin position="182"/>
        <end position="319"/>
    </location>
</feature>
<dbReference type="OrthoDB" id="9797829at2"/>
<dbReference type="Gene3D" id="3.40.50.2000">
    <property type="entry name" value="Glycogen Phosphorylase B"/>
    <property type="match status" value="2"/>
</dbReference>
<dbReference type="eggNOG" id="COG0438">
    <property type="taxonomic scope" value="Bacteria"/>
</dbReference>
<evidence type="ECO:0000256" key="1">
    <source>
        <dbReference type="ARBA" id="ARBA00022679"/>
    </source>
</evidence>
<dbReference type="GO" id="GO:0016757">
    <property type="term" value="F:glycosyltransferase activity"/>
    <property type="evidence" value="ECO:0007669"/>
    <property type="project" value="InterPro"/>
</dbReference>
<gene>
    <name evidence="4" type="ORF">CD30_13725</name>
</gene>
<dbReference type="InterPro" id="IPR001296">
    <property type="entry name" value="Glyco_trans_1"/>
</dbReference>
<proteinExistence type="predicted"/>
<dbReference type="AlphaFoldDB" id="A0A0A3JSP4"/>
<evidence type="ECO:0000259" key="3">
    <source>
        <dbReference type="Pfam" id="PF13439"/>
    </source>
</evidence>
<feature type="domain" description="Glycosyltransferase subfamily 4-like N-terminal" evidence="3">
    <location>
        <begin position="15"/>
        <end position="161"/>
    </location>
</feature>